<protein>
    <submittedName>
        <fullName evidence="4">Outer membrane beta-barrel protein</fullName>
    </submittedName>
</protein>
<dbReference type="InterPro" id="IPR027385">
    <property type="entry name" value="Beta-barrel_OMP"/>
</dbReference>
<proteinExistence type="predicted"/>
<dbReference type="EMBL" id="CP046620">
    <property type="protein sequence ID" value="QHQ35651.1"/>
    <property type="molecule type" value="Genomic_DNA"/>
</dbReference>
<evidence type="ECO:0000313" key="5">
    <source>
        <dbReference type="Proteomes" id="UP000464495"/>
    </source>
</evidence>
<feature type="chain" id="PRO_5027062668" evidence="2">
    <location>
        <begin position="22"/>
        <end position="182"/>
    </location>
</feature>
<feature type="signal peptide" evidence="2">
    <location>
        <begin position="1"/>
        <end position="21"/>
    </location>
</feature>
<dbReference type="Pfam" id="PF13505">
    <property type="entry name" value="OMP_b-brl"/>
    <property type="match status" value="1"/>
</dbReference>
<dbReference type="InterPro" id="IPR011250">
    <property type="entry name" value="OMP/PagP_B-barrel"/>
</dbReference>
<name>A0A6P1T1N9_9RHOB</name>
<keyword evidence="5" id="KW-1185">Reference proteome</keyword>
<sequence>MMRKMLLIGILTFGAAFPASAQDSSDRFSGFALYSGTEAVGTFSEGSATKTVGGFAGASWSHGRLYTAVEAQAAIGLGFAEDLGSAFEPHRTASLSALAGVHASPNLILYGRIGAAYAHLRARRAGTIDHEHATGLRLGVGADYRITPNYRLRSELGRNYLGGVDAERLEQTEIRFALVRRF</sequence>
<dbReference type="Proteomes" id="UP000464495">
    <property type="component" value="Chromosome"/>
</dbReference>
<evidence type="ECO:0000256" key="1">
    <source>
        <dbReference type="ARBA" id="ARBA00022729"/>
    </source>
</evidence>
<dbReference type="RefSeq" id="WP_161862211.1">
    <property type="nucleotide sequence ID" value="NZ_CP046620.1"/>
</dbReference>
<dbReference type="AlphaFoldDB" id="A0A6P1T1N9"/>
<dbReference type="Gene3D" id="2.40.160.20">
    <property type="match status" value="1"/>
</dbReference>
<evidence type="ECO:0000256" key="2">
    <source>
        <dbReference type="SAM" id="SignalP"/>
    </source>
</evidence>
<dbReference type="SUPFAM" id="SSF56925">
    <property type="entry name" value="OMPA-like"/>
    <property type="match status" value="1"/>
</dbReference>
<dbReference type="KEGG" id="amaq:GO499_10930"/>
<organism evidence="4 5">
    <name type="scientific">Algicella marina</name>
    <dbReference type="NCBI Taxonomy" id="2683284"/>
    <lineage>
        <taxon>Bacteria</taxon>
        <taxon>Pseudomonadati</taxon>
        <taxon>Pseudomonadota</taxon>
        <taxon>Alphaproteobacteria</taxon>
        <taxon>Rhodobacterales</taxon>
        <taxon>Paracoccaceae</taxon>
        <taxon>Algicella</taxon>
    </lineage>
</organism>
<keyword evidence="1 2" id="KW-0732">Signal</keyword>
<evidence type="ECO:0000313" key="4">
    <source>
        <dbReference type="EMBL" id="QHQ35651.1"/>
    </source>
</evidence>
<feature type="domain" description="Outer membrane protein beta-barrel" evidence="3">
    <location>
        <begin position="11"/>
        <end position="182"/>
    </location>
</feature>
<accession>A0A6P1T1N9</accession>
<reference evidence="4 5" key="1">
    <citation type="submission" date="2019-12" db="EMBL/GenBank/DDBJ databases">
        <title>Complete genome sequence of Algicella marina strain 9Alg 56(T) isolated from the red alga Tichocarpus crinitus.</title>
        <authorList>
            <person name="Kim S.-G."/>
            <person name="Nedashkovskaya O.I."/>
        </authorList>
    </citation>
    <scope>NUCLEOTIDE SEQUENCE [LARGE SCALE GENOMIC DNA]</scope>
    <source>
        <strain evidence="4 5">9Alg 56</strain>
    </source>
</reference>
<gene>
    <name evidence="4" type="ORF">GO499_10930</name>
</gene>
<evidence type="ECO:0000259" key="3">
    <source>
        <dbReference type="Pfam" id="PF13505"/>
    </source>
</evidence>